<dbReference type="Pfam" id="PF12791">
    <property type="entry name" value="RsgI_N"/>
    <property type="match status" value="1"/>
</dbReference>
<feature type="transmembrane region" description="Helical" evidence="7">
    <location>
        <begin position="202"/>
        <end position="220"/>
    </location>
</feature>
<proteinExistence type="predicted"/>
<name>A0A9N7JLZ6_CLOSE</name>
<dbReference type="GeneID" id="303560913"/>
<dbReference type="InterPro" id="IPR055431">
    <property type="entry name" value="RsgI_M"/>
</dbReference>
<feature type="region of interest" description="Disordered" evidence="6">
    <location>
        <begin position="325"/>
        <end position="349"/>
    </location>
</feature>
<evidence type="ECO:0000259" key="8">
    <source>
        <dbReference type="PROSITE" id="PS51849"/>
    </source>
</evidence>
<evidence type="ECO:0000256" key="6">
    <source>
        <dbReference type="SAM" id="MobiDB-lite"/>
    </source>
</evidence>
<comment type="subcellular location">
    <subcellularLocation>
        <location evidence="1">Cell membrane</location>
        <topology evidence="1">Single-pass membrane protein</topology>
    </subcellularLocation>
</comment>
<evidence type="ECO:0000256" key="1">
    <source>
        <dbReference type="ARBA" id="ARBA00004162"/>
    </source>
</evidence>
<organism evidence="9 11">
    <name type="scientific">Clostridium septicum</name>
    <dbReference type="NCBI Taxonomy" id="1504"/>
    <lineage>
        <taxon>Bacteria</taxon>
        <taxon>Bacillati</taxon>
        <taxon>Bacillota</taxon>
        <taxon>Clostridia</taxon>
        <taxon>Eubacteriales</taxon>
        <taxon>Clostridiaceae</taxon>
        <taxon>Clostridium</taxon>
    </lineage>
</organism>
<protein>
    <submittedName>
        <fullName evidence="10">Anti-sigma factor domain-containing protein</fullName>
    </submittedName>
</protein>
<dbReference type="KEGG" id="csep:CP523_09505"/>
<dbReference type="RefSeq" id="WP_120140810.1">
    <property type="nucleotide sequence ID" value="NZ_CP023671.1"/>
</dbReference>
<reference evidence="10" key="2">
    <citation type="submission" date="2022-06" db="EMBL/GenBank/DDBJ databases">
        <authorList>
            <person name="Holder M.E."/>
            <person name="Ajami N.J."/>
            <person name="Petrosino J.F."/>
        </authorList>
    </citation>
    <scope>NUCLEOTIDE SEQUENCE</scope>
    <source>
        <strain evidence="10">RMA 8861</strain>
    </source>
</reference>
<accession>A0A9N7JLZ6</accession>
<dbReference type="Pfam" id="PF23750">
    <property type="entry name" value="RsgI_M"/>
    <property type="match status" value="1"/>
</dbReference>
<dbReference type="EMBL" id="CP023671">
    <property type="protein sequence ID" value="AYE34639.1"/>
    <property type="molecule type" value="Genomic_DNA"/>
</dbReference>
<reference evidence="9 11" key="1">
    <citation type="submission" date="2017-09" db="EMBL/GenBank/DDBJ databases">
        <authorList>
            <person name="Thomas P."/>
            <person name="Seyboldt C."/>
        </authorList>
    </citation>
    <scope>NUCLEOTIDE SEQUENCE [LARGE SCALE GENOMIC DNA]</scope>
    <source>
        <strain evidence="9 11">DSM 7534</strain>
    </source>
</reference>
<evidence type="ECO:0000313" key="12">
    <source>
        <dbReference type="Proteomes" id="UP001055437"/>
    </source>
</evidence>
<evidence type="ECO:0000313" key="11">
    <source>
        <dbReference type="Proteomes" id="UP000280586"/>
    </source>
</evidence>
<dbReference type="GO" id="GO:0005886">
    <property type="term" value="C:plasma membrane"/>
    <property type="evidence" value="ECO:0007669"/>
    <property type="project" value="UniProtKB-SubCell"/>
</dbReference>
<dbReference type="PROSITE" id="PS51849">
    <property type="entry name" value="RSGI_N"/>
    <property type="match status" value="1"/>
</dbReference>
<dbReference type="AlphaFoldDB" id="A0A9N7JLZ6"/>
<evidence type="ECO:0000313" key="9">
    <source>
        <dbReference type="EMBL" id="AYE34639.1"/>
    </source>
</evidence>
<dbReference type="InterPro" id="IPR024449">
    <property type="entry name" value="Anti-sigma_RsgI_N"/>
</dbReference>
<evidence type="ECO:0000256" key="5">
    <source>
        <dbReference type="ARBA" id="ARBA00023136"/>
    </source>
</evidence>
<evidence type="ECO:0000313" key="10">
    <source>
        <dbReference type="EMBL" id="USS01230.1"/>
    </source>
</evidence>
<evidence type="ECO:0000256" key="7">
    <source>
        <dbReference type="SAM" id="Phobius"/>
    </source>
</evidence>
<feature type="domain" description="RsgI N-terminal anti-sigma" evidence="8">
    <location>
        <begin position="153"/>
        <end position="200"/>
    </location>
</feature>
<keyword evidence="2" id="KW-1003">Cell membrane</keyword>
<sequence>MSDFEKDKYKFSSKTPLSIVKEGDYEKHREEIVLLAEELNNYKILFKDLTTDEPQYSTRNLILNIAYFILGEFEIYDYLIEKNELPIGKLIKRMPIARGFLETWRDYIITYVTILANPKYGYIQDYLKIEENVSILGVNEINEEKQLKKIKEFSGIVVLNKFNSCIILTSKGEFKNIKVKESHEIGMEVHGEIKKGIKHYKLHISILILLLIFMVGLIVHKYKSVNNTVIIETTSSVKLEVNYFNRIIKAYSPTTKGEEMLSSLDILDNDVDDGLCKILNYAFQNDMIPNDGVTVVITGKPVEYGTLHETEAFINESGIYVKYNNSGNQHNFNPKPKTIEGDTKDEENT</sequence>
<keyword evidence="4 7" id="KW-1133">Transmembrane helix</keyword>
<evidence type="ECO:0000256" key="2">
    <source>
        <dbReference type="ARBA" id="ARBA00022475"/>
    </source>
</evidence>
<keyword evidence="5 7" id="KW-0472">Membrane</keyword>
<dbReference type="Proteomes" id="UP000280586">
    <property type="component" value="Chromosome"/>
</dbReference>
<evidence type="ECO:0000256" key="4">
    <source>
        <dbReference type="ARBA" id="ARBA00022989"/>
    </source>
</evidence>
<keyword evidence="12" id="KW-1185">Reference proteome</keyword>
<keyword evidence="3 7" id="KW-0812">Transmembrane</keyword>
<dbReference type="EMBL" id="CP099799">
    <property type="protein sequence ID" value="USS01230.1"/>
    <property type="molecule type" value="Genomic_DNA"/>
</dbReference>
<dbReference type="Proteomes" id="UP001055437">
    <property type="component" value="Chromosome"/>
</dbReference>
<feature type="compositionally biased region" description="Basic and acidic residues" evidence="6">
    <location>
        <begin position="337"/>
        <end position="349"/>
    </location>
</feature>
<gene>
    <name evidence="9" type="ORF">CP523_09505</name>
    <name evidence="10" type="ORF">NH397_01845</name>
</gene>
<evidence type="ECO:0000256" key="3">
    <source>
        <dbReference type="ARBA" id="ARBA00022692"/>
    </source>
</evidence>